<dbReference type="Gene3D" id="3.30.565.10">
    <property type="entry name" value="Histidine kinase-like ATPase, C-terminal domain"/>
    <property type="match status" value="1"/>
</dbReference>
<gene>
    <name evidence="17" type="ORF">EV213_11759</name>
</gene>
<reference evidence="17 18" key="1">
    <citation type="submission" date="2019-03" db="EMBL/GenBank/DDBJ databases">
        <title>Genomic Encyclopedia of Type Strains, Phase IV (KMG-IV): sequencing the most valuable type-strain genomes for metagenomic binning, comparative biology and taxonomic classification.</title>
        <authorList>
            <person name="Goeker M."/>
        </authorList>
    </citation>
    <scope>NUCLEOTIDE SEQUENCE [LARGE SCALE GENOMIC DNA]</scope>
    <source>
        <strain evidence="17 18">DSM 28697</strain>
    </source>
</reference>
<evidence type="ECO:0000256" key="8">
    <source>
        <dbReference type="ARBA" id="ARBA00022741"/>
    </source>
</evidence>
<dbReference type="OrthoDB" id="335833at2"/>
<dbReference type="CDD" id="cd00075">
    <property type="entry name" value="HATPase"/>
    <property type="match status" value="1"/>
</dbReference>
<evidence type="ECO:0000256" key="7">
    <source>
        <dbReference type="ARBA" id="ARBA00022692"/>
    </source>
</evidence>
<dbReference type="PANTHER" id="PTHR45528:SF1">
    <property type="entry name" value="SENSOR HISTIDINE KINASE CPXA"/>
    <property type="match status" value="1"/>
</dbReference>
<keyword evidence="5" id="KW-0597">Phosphoprotein</keyword>
<evidence type="ECO:0000256" key="13">
    <source>
        <dbReference type="ARBA" id="ARBA00023136"/>
    </source>
</evidence>
<proteinExistence type="predicted"/>
<organism evidence="17 18">
    <name type="scientific">Aureibacillus halotolerans</name>
    <dbReference type="NCBI Taxonomy" id="1508390"/>
    <lineage>
        <taxon>Bacteria</taxon>
        <taxon>Bacillati</taxon>
        <taxon>Bacillota</taxon>
        <taxon>Bacilli</taxon>
        <taxon>Bacillales</taxon>
        <taxon>Bacillaceae</taxon>
        <taxon>Aureibacillus</taxon>
    </lineage>
</organism>
<feature type="transmembrane region" description="Helical" evidence="14">
    <location>
        <begin position="178"/>
        <end position="202"/>
    </location>
</feature>
<dbReference type="AlphaFoldDB" id="A0A4R6TXJ8"/>
<dbReference type="FunFam" id="3.30.565.10:FF:000006">
    <property type="entry name" value="Sensor histidine kinase WalK"/>
    <property type="match status" value="1"/>
</dbReference>
<dbReference type="CDD" id="cd00082">
    <property type="entry name" value="HisKA"/>
    <property type="match status" value="1"/>
</dbReference>
<dbReference type="SUPFAM" id="SSF47384">
    <property type="entry name" value="Homodimeric domain of signal transducing histidine kinase"/>
    <property type="match status" value="1"/>
</dbReference>
<dbReference type="InterPro" id="IPR003594">
    <property type="entry name" value="HATPase_dom"/>
</dbReference>
<feature type="domain" description="Histidine kinase" evidence="15">
    <location>
        <begin position="271"/>
        <end position="492"/>
    </location>
</feature>
<keyword evidence="11 14" id="KW-1133">Transmembrane helix</keyword>
<evidence type="ECO:0000259" key="16">
    <source>
        <dbReference type="PROSITE" id="PS50885"/>
    </source>
</evidence>
<evidence type="ECO:0000256" key="11">
    <source>
        <dbReference type="ARBA" id="ARBA00022989"/>
    </source>
</evidence>
<evidence type="ECO:0000256" key="9">
    <source>
        <dbReference type="ARBA" id="ARBA00022777"/>
    </source>
</evidence>
<name>A0A4R6TXJ8_9BACI</name>
<dbReference type="InterPro" id="IPR004358">
    <property type="entry name" value="Sig_transdc_His_kin-like_C"/>
</dbReference>
<dbReference type="PRINTS" id="PR00344">
    <property type="entry name" value="BCTRLSENSOR"/>
</dbReference>
<dbReference type="CDD" id="cd06225">
    <property type="entry name" value="HAMP"/>
    <property type="match status" value="1"/>
</dbReference>
<keyword evidence="12" id="KW-0902">Two-component regulatory system</keyword>
<dbReference type="Pfam" id="PF02518">
    <property type="entry name" value="HATPase_c"/>
    <property type="match status" value="1"/>
</dbReference>
<dbReference type="RefSeq" id="WP_133581632.1">
    <property type="nucleotide sequence ID" value="NZ_SNYJ01000017.1"/>
</dbReference>
<dbReference type="GO" id="GO:0005886">
    <property type="term" value="C:plasma membrane"/>
    <property type="evidence" value="ECO:0007669"/>
    <property type="project" value="UniProtKB-SubCell"/>
</dbReference>
<dbReference type="GO" id="GO:0005524">
    <property type="term" value="F:ATP binding"/>
    <property type="evidence" value="ECO:0007669"/>
    <property type="project" value="UniProtKB-KW"/>
</dbReference>
<comment type="catalytic activity">
    <reaction evidence="1">
        <text>ATP + protein L-histidine = ADP + protein N-phospho-L-histidine.</text>
        <dbReference type="EC" id="2.7.13.3"/>
    </reaction>
</comment>
<keyword evidence="9 17" id="KW-0418">Kinase</keyword>
<keyword evidence="7 14" id="KW-0812">Transmembrane</keyword>
<accession>A0A4R6TXJ8</accession>
<evidence type="ECO:0000256" key="3">
    <source>
        <dbReference type="ARBA" id="ARBA00012438"/>
    </source>
</evidence>
<evidence type="ECO:0000256" key="5">
    <source>
        <dbReference type="ARBA" id="ARBA00022553"/>
    </source>
</evidence>
<keyword evidence="6" id="KW-0808">Transferase</keyword>
<evidence type="ECO:0000256" key="2">
    <source>
        <dbReference type="ARBA" id="ARBA00004651"/>
    </source>
</evidence>
<dbReference type="PANTHER" id="PTHR45528">
    <property type="entry name" value="SENSOR HISTIDINE KINASE CPXA"/>
    <property type="match status" value="1"/>
</dbReference>
<keyword evidence="8" id="KW-0547">Nucleotide-binding</keyword>
<feature type="transmembrane region" description="Helical" evidence="14">
    <location>
        <begin position="7"/>
        <end position="34"/>
    </location>
</feature>
<dbReference type="InterPro" id="IPR003660">
    <property type="entry name" value="HAMP_dom"/>
</dbReference>
<dbReference type="PROSITE" id="PS50885">
    <property type="entry name" value="HAMP"/>
    <property type="match status" value="1"/>
</dbReference>
<keyword evidence="4" id="KW-1003">Cell membrane</keyword>
<dbReference type="SUPFAM" id="SSF158472">
    <property type="entry name" value="HAMP domain-like"/>
    <property type="match status" value="1"/>
</dbReference>
<evidence type="ECO:0000313" key="17">
    <source>
        <dbReference type="EMBL" id="TDQ36595.1"/>
    </source>
</evidence>
<feature type="domain" description="HAMP" evidence="16">
    <location>
        <begin position="204"/>
        <end position="256"/>
    </location>
</feature>
<evidence type="ECO:0000259" key="15">
    <source>
        <dbReference type="PROSITE" id="PS50109"/>
    </source>
</evidence>
<evidence type="ECO:0000256" key="4">
    <source>
        <dbReference type="ARBA" id="ARBA00022475"/>
    </source>
</evidence>
<evidence type="ECO:0000256" key="1">
    <source>
        <dbReference type="ARBA" id="ARBA00000085"/>
    </source>
</evidence>
<dbReference type="Pfam" id="PF00512">
    <property type="entry name" value="HisKA"/>
    <property type="match status" value="1"/>
</dbReference>
<dbReference type="InterPro" id="IPR005467">
    <property type="entry name" value="His_kinase_dom"/>
</dbReference>
<dbReference type="SMART" id="SM00388">
    <property type="entry name" value="HisKA"/>
    <property type="match status" value="1"/>
</dbReference>
<dbReference type="SMART" id="SM00304">
    <property type="entry name" value="HAMP"/>
    <property type="match status" value="1"/>
</dbReference>
<evidence type="ECO:0000313" key="18">
    <source>
        <dbReference type="Proteomes" id="UP000295632"/>
    </source>
</evidence>
<dbReference type="Gene3D" id="6.10.340.10">
    <property type="match status" value="1"/>
</dbReference>
<dbReference type="InterPro" id="IPR036890">
    <property type="entry name" value="HATPase_C_sf"/>
</dbReference>
<sequence>MSIRKKLLLSYIAMIVVPIVVFAGTGAILVSLVINNQIGPATVGILGDVKSMKEFRANLVQLSEWEGGLKFIAEHEPQRLEDESYLREIEETLTTLEMAIVVEKNAAPVYVSPWFGSGYTSNELMQALHEGGEGWNDNELELGGNLYSADKKEFIAQDGSDATLYVIQEDRISDTARWLFFAVLAFVVLVVAGTNGFLTFLVSRSIIKPLHQLKAAAEEIKDGNLDYELAPRKKDEIGKVGESFEEMRLRLKASIQAELQAEENRKQLLANISHDLKTPITAIIACTEGLRDGIASSEEKRQQYIGMIYGKATHMDGLIEELFLYSKLDLKRLPFYFEELDLNAFLEAYVKELGHHPQYQNVQLTYEGPAHAVLVEADREKLGRILNNITSNSVKHLDKAEKTIHFSLQEHQQNQEVEITVSDNGRGIGKEALPLIFDRFYRTDASRSTDTGGSGLGLAIVKQMVEAHGGMVEARSVQGEGTSIHFTLITGTKEKGERHDEAIDH</sequence>
<dbReference type="InterPro" id="IPR003661">
    <property type="entry name" value="HisK_dim/P_dom"/>
</dbReference>
<dbReference type="InterPro" id="IPR036097">
    <property type="entry name" value="HisK_dim/P_sf"/>
</dbReference>
<dbReference type="EC" id="2.7.13.3" evidence="3"/>
<dbReference type="GO" id="GO:0000155">
    <property type="term" value="F:phosphorelay sensor kinase activity"/>
    <property type="evidence" value="ECO:0007669"/>
    <property type="project" value="InterPro"/>
</dbReference>
<dbReference type="SUPFAM" id="SSF55874">
    <property type="entry name" value="ATPase domain of HSP90 chaperone/DNA topoisomerase II/histidine kinase"/>
    <property type="match status" value="1"/>
</dbReference>
<dbReference type="Pfam" id="PF00672">
    <property type="entry name" value="HAMP"/>
    <property type="match status" value="1"/>
</dbReference>
<protein>
    <recommendedName>
        <fullName evidence="3">histidine kinase</fullName>
        <ecNumber evidence="3">2.7.13.3</ecNumber>
    </recommendedName>
</protein>
<evidence type="ECO:0000256" key="10">
    <source>
        <dbReference type="ARBA" id="ARBA00022840"/>
    </source>
</evidence>
<dbReference type="Gene3D" id="1.10.287.130">
    <property type="match status" value="1"/>
</dbReference>
<keyword evidence="18" id="KW-1185">Reference proteome</keyword>
<comment type="caution">
    <text evidence="17">The sequence shown here is derived from an EMBL/GenBank/DDBJ whole genome shotgun (WGS) entry which is preliminary data.</text>
</comment>
<dbReference type="EMBL" id="SNYJ01000017">
    <property type="protein sequence ID" value="TDQ36595.1"/>
    <property type="molecule type" value="Genomic_DNA"/>
</dbReference>
<dbReference type="InterPro" id="IPR050398">
    <property type="entry name" value="HssS/ArlS-like"/>
</dbReference>
<dbReference type="SMART" id="SM00387">
    <property type="entry name" value="HATPase_c"/>
    <property type="match status" value="1"/>
</dbReference>
<comment type="subcellular location">
    <subcellularLocation>
        <location evidence="2">Cell membrane</location>
        <topology evidence="2">Multi-pass membrane protein</topology>
    </subcellularLocation>
</comment>
<dbReference type="PROSITE" id="PS50109">
    <property type="entry name" value="HIS_KIN"/>
    <property type="match status" value="1"/>
</dbReference>
<dbReference type="Proteomes" id="UP000295632">
    <property type="component" value="Unassembled WGS sequence"/>
</dbReference>
<evidence type="ECO:0000256" key="14">
    <source>
        <dbReference type="SAM" id="Phobius"/>
    </source>
</evidence>
<keyword evidence="13 14" id="KW-0472">Membrane</keyword>
<evidence type="ECO:0000256" key="12">
    <source>
        <dbReference type="ARBA" id="ARBA00023012"/>
    </source>
</evidence>
<keyword evidence="10" id="KW-0067">ATP-binding</keyword>
<evidence type="ECO:0000256" key="6">
    <source>
        <dbReference type="ARBA" id="ARBA00022679"/>
    </source>
</evidence>